<feature type="region of interest" description="Disordered" evidence="1">
    <location>
        <begin position="1"/>
        <end position="25"/>
    </location>
</feature>
<dbReference type="Gene3D" id="3.90.420.10">
    <property type="entry name" value="Oxidoreductase, molybdopterin-binding domain"/>
    <property type="match status" value="1"/>
</dbReference>
<sequence>MTNPEPNPHSGTSAEATEDERVHREMRRRSRRAFITAFLAAGAGYGGWRWLMSRPHLDNLPSPFRKMLQLNERITSKVLDPNRRIREVSENSVTAGGPRVNGDIGLNSDIDFDNWRLQIVGTNLSFRLDDLKTLPSVNQVTPLNCIEGWTTVARWTGIRLADFVDKFYPAARKYAYASLATPDGQYYVGLDAPSAFHPQTLLCYEINGEPLTVSHGAPLRLLIPTKYGIKNLKRIGTIHFTDNRPRDYWAEQGYDWFAGL</sequence>
<protein>
    <submittedName>
        <fullName evidence="4">Oxidoreductase molybdopterin binding</fullName>
    </submittedName>
</protein>
<dbReference type="Pfam" id="PF00174">
    <property type="entry name" value="Oxidored_molyb"/>
    <property type="match status" value="1"/>
</dbReference>
<proteinExistence type="predicted"/>
<dbReference type="Proteomes" id="UP000003688">
    <property type="component" value="Unassembled WGS sequence"/>
</dbReference>
<feature type="transmembrane region" description="Helical" evidence="2">
    <location>
        <begin position="33"/>
        <end position="51"/>
    </location>
</feature>
<organism evidence="4 5">
    <name type="scientific">Pedosphaera parvula (strain Ellin514)</name>
    <dbReference type="NCBI Taxonomy" id="320771"/>
    <lineage>
        <taxon>Bacteria</taxon>
        <taxon>Pseudomonadati</taxon>
        <taxon>Verrucomicrobiota</taxon>
        <taxon>Pedosphaerae</taxon>
        <taxon>Pedosphaerales</taxon>
        <taxon>Pedosphaeraceae</taxon>
        <taxon>Pedosphaera</taxon>
    </lineage>
</organism>
<evidence type="ECO:0000259" key="3">
    <source>
        <dbReference type="Pfam" id="PF00174"/>
    </source>
</evidence>
<evidence type="ECO:0000313" key="4">
    <source>
        <dbReference type="EMBL" id="EEF59652.1"/>
    </source>
</evidence>
<dbReference type="PANTHER" id="PTHR43032:SF2">
    <property type="entry name" value="BLL0505 PROTEIN"/>
    <property type="match status" value="1"/>
</dbReference>
<evidence type="ECO:0000256" key="2">
    <source>
        <dbReference type="SAM" id="Phobius"/>
    </source>
</evidence>
<feature type="compositionally biased region" description="Polar residues" evidence="1">
    <location>
        <begin position="1"/>
        <end position="15"/>
    </location>
</feature>
<keyword evidence="5" id="KW-1185">Reference proteome</keyword>
<dbReference type="PANTHER" id="PTHR43032">
    <property type="entry name" value="PROTEIN-METHIONINE-SULFOXIDE REDUCTASE"/>
    <property type="match status" value="1"/>
</dbReference>
<evidence type="ECO:0000256" key="1">
    <source>
        <dbReference type="SAM" id="MobiDB-lite"/>
    </source>
</evidence>
<dbReference type="RefSeq" id="WP_007416325.1">
    <property type="nucleotide sequence ID" value="NZ_ABOX02000025.1"/>
</dbReference>
<reference evidence="4 5" key="1">
    <citation type="journal article" date="2011" name="J. Bacteriol.">
        <title>Genome sequence of 'Pedosphaera parvula' Ellin514, an aerobic Verrucomicrobial isolate from pasture soil.</title>
        <authorList>
            <person name="Kant R."/>
            <person name="van Passel M.W."/>
            <person name="Sangwan P."/>
            <person name="Palva A."/>
            <person name="Lucas S."/>
            <person name="Copeland A."/>
            <person name="Lapidus A."/>
            <person name="Glavina Del Rio T."/>
            <person name="Dalin E."/>
            <person name="Tice H."/>
            <person name="Bruce D."/>
            <person name="Goodwin L."/>
            <person name="Pitluck S."/>
            <person name="Chertkov O."/>
            <person name="Larimer F.W."/>
            <person name="Land M.L."/>
            <person name="Hauser L."/>
            <person name="Brettin T.S."/>
            <person name="Detter J.C."/>
            <person name="Han S."/>
            <person name="de Vos W.M."/>
            <person name="Janssen P.H."/>
            <person name="Smidt H."/>
        </authorList>
    </citation>
    <scope>NUCLEOTIDE SEQUENCE [LARGE SCALE GENOMIC DNA]</scope>
    <source>
        <strain evidence="4 5">Ellin514</strain>
    </source>
</reference>
<dbReference type="AlphaFoldDB" id="B9XKI2"/>
<feature type="domain" description="Oxidoreductase molybdopterin-binding" evidence="3">
    <location>
        <begin position="109"/>
        <end position="249"/>
    </location>
</feature>
<dbReference type="STRING" id="320771.Cflav_PD2641"/>
<accession>B9XKI2</accession>
<name>B9XKI2_PEDPL</name>
<gene>
    <name evidence="4" type="ORF">Cflav_PD2641</name>
</gene>
<keyword evidence="2" id="KW-0472">Membrane</keyword>
<dbReference type="EMBL" id="ABOX02000025">
    <property type="protein sequence ID" value="EEF59652.1"/>
    <property type="molecule type" value="Genomic_DNA"/>
</dbReference>
<comment type="caution">
    <text evidence="4">The sequence shown here is derived from an EMBL/GenBank/DDBJ whole genome shotgun (WGS) entry which is preliminary data.</text>
</comment>
<keyword evidence="2" id="KW-0812">Transmembrane</keyword>
<evidence type="ECO:0000313" key="5">
    <source>
        <dbReference type="Proteomes" id="UP000003688"/>
    </source>
</evidence>
<dbReference type="InterPro" id="IPR000572">
    <property type="entry name" value="OxRdtase_Mopterin-bd_dom"/>
</dbReference>
<keyword evidence="2" id="KW-1133">Transmembrane helix</keyword>
<dbReference type="OrthoDB" id="9778777at2"/>
<dbReference type="InterPro" id="IPR036374">
    <property type="entry name" value="OxRdtase_Mopterin-bd_sf"/>
</dbReference>
<dbReference type="SUPFAM" id="SSF56524">
    <property type="entry name" value="Oxidoreductase molybdopterin-binding domain"/>
    <property type="match status" value="1"/>
</dbReference>